<evidence type="ECO:0000256" key="1">
    <source>
        <dbReference type="SAM" id="Phobius"/>
    </source>
</evidence>
<sequence>MPTRKRLFPHRQPQLRRGRRIPIAPVDSTLVLAFQAHLILAFALLFYQKYESNQHYLFVLLVYEKPTASCHSSFMCCSSSSVCLGMYSPLPISPCPYSMSLTSETQFRL</sequence>
<keyword evidence="1" id="KW-0472">Membrane</keyword>
<evidence type="ECO:0000313" key="2">
    <source>
        <dbReference type="EMBL" id="KAK1533041.1"/>
    </source>
</evidence>
<keyword evidence="1" id="KW-0812">Transmembrane</keyword>
<evidence type="ECO:0000313" key="3">
    <source>
        <dbReference type="Proteomes" id="UP001240678"/>
    </source>
</evidence>
<accession>A0AAI9Z3Z0</accession>
<reference evidence="2 3" key="1">
    <citation type="submission" date="2016-10" db="EMBL/GenBank/DDBJ databases">
        <title>The genome sequence of Colletotrichum fioriniae PJ7.</title>
        <authorList>
            <person name="Baroncelli R."/>
        </authorList>
    </citation>
    <scope>NUCLEOTIDE SEQUENCE [LARGE SCALE GENOMIC DNA]</scope>
    <source>
        <strain evidence="2 3">IMI 309622</strain>
    </source>
</reference>
<name>A0AAI9Z3Z0_9PEZI</name>
<keyword evidence="1" id="KW-1133">Transmembrane helix</keyword>
<dbReference type="Proteomes" id="UP001240678">
    <property type="component" value="Unassembled WGS sequence"/>
</dbReference>
<dbReference type="AlphaFoldDB" id="A0AAI9Z3Z0"/>
<gene>
    <name evidence="2" type="ORF">CCOS01_05024</name>
</gene>
<feature type="transmembrane region" description="Helical" evidence="1">
    <location>
        <begin position="21"/>
        <end position="47"/>
    </location>
</feature>
<protein>
    <submittedName>
        <fullName evidence="2">Uncharacterized protein</fullName>
    </submittedName>
</protein>
<dbReference type="GeneID" id="85336752"/>
<dbReference type="RefSeq" id="XP_060317163.1">
    <property type="nucleotide sequence ID" value="XM_060453205.1"/>
</dbReference>
<comment type="caution">
    <text evidence="2">The sequence shown here is derived from an EMBL/GenBank/DDBJ whole genome shotgun (WGS) entry which is preliminary data.</text>
</comment>
<organism evidence="2 3">
    <name type="scientific">Colletotrichum costaricense</name>
    <dbReference type="NCBI Taxonomy" id="1209916"/>
    <lineage>
        <taxon>Eukaryota</taxon>
        <taxon>Fungi</taxon>
        <taxon>Dikarya</taxon>
        <taxon>Ascomycota</taxon>
        <taxon>Pezizomycotina</taxon>
        <taxon>Sordariomycetes</taxon>
        <taxon>Hypocreomycetidae</taxon>
        <taxon>Glomerellales</taxon>
        <taxon>Glomerellaceae</taxon>
        <taxon>Colletotrichum</taxon>
        <taxon>Colletotrichum acutatum species complex</taxon>
    </lineage>
</organism>
<dbReference type="EMBL" id="MOOE01000004">
    <property type="protein sequence ID" value="KAK1533041.1"/>
    <property type="molecule type" value="Genomic_DNA"/>
</dbReference>
<proteinExistence type="predicted"/>
<keyword evidence="3" id="KW-1185">Reference proteome</keyword>